<dbReference type="EMBL" id="PQAP01000114">
    <property type="protein sequence ID" value="PWB71466.1"/>
    <property type="molecule type" value="Genomic_DNA"/>
</dbReference>
<dbReference type="Pfam" id="PF14031">
    <property type="entry name" value="D-ser_dehydrat"/>
    <property type="match status" value="1"/>
</dbReference>
<dbReference type="GO" id="GO:0036088">
    <property type="term" value="P:D-serine catabolic process"/>
    <property type="evidence" value="ECO:0007669"/>
    <property type="project" value="TreeGrafter"/>
</dbReference>
<dbReference type="GO" id="GO:0008721">
    <property type="term" value="F:D-serine ammonia-lyase activity"/>
    <property type="evidence" value="ECO:0007669"/>
    <property type="project" value="TreeGrafter"/>
</dbReference>
<evidence type="ECO:0000256" key="3">
    <source>
        <dbReference type="SAM" id="MobiDB-lite"/>
    </source>
</evidence>
<dbReference type="AlphaFoldDB" id="A0A855X2Y9"/>
<dbReference type="InterPro" id="IPR029066">
    <property type="entry name" value="PLP-binding_barrel"/>
</dbReference>
<dbReference type="SUPFAM" id="SSF51419">
    <property type="entry name" value="PLP-binding barrel"/>
    <property type="match status" value="1"/>
</dbReference>
<name>A0A855X2Y9_9BACT</name>
<dbReference type="Gene3D" id="3.20.20.10">
    <property type="entry name" value="Alanine racemase"/>
    <property type="match status" value="1"/>
</dbReference>
<dbReference type="SMART" id="SM01119">
    <property type="entry name" value="D-ser_dehydrat"/>
    <property type="match status" value="1"/>
</dbReference>
<dbReference type="InterPro" id="IPR001608">
    <property type="entry name" value="Ala_racemase_N"/>
</dbReference>
<dbReference type="PANTHER" id="PTHR28004:SF2">
    <property type="entry name" value="D-SERINE DEHYDRATASE"/>
    <property type="match status" value="1"/>
</dbReference>
<evidence type="ECO:0000256" key="1">
    <source>
        <dbReference type="ARBA" id="ARBA00005323"/>
    </source>
</evidence>
<dbReference type="PANTHER" id="PTHR28004">
    <property type="entry name" value="ZGC:162816-RELATED"/>
    <property type="match status" value="1"/>
</dbReference>
<evidence type="ECO:0000256" key="2">
    <source>
        <dbReference type="ARBA" id="ARBA00023239"/>
    </source>
</evidence>
<organism evidence="5 6">
    <name type="scientific">candidate division GN15 bacterium</name>
    <dbReference type="NCBI Taxonomy" id="2072418"/>
    <lineage>
        <taxon>Bacteria</taxon>
        <taxon>candidate division GN15</taxon>
    </lineage>
</organism>
<reference evidence="5 6" key="1">
    <citation type="journal article" date="2018" name="ISME J.">
        <title>A methanotrophic archaeon couples anaerobic oxidation of methane to Fe(III) reduction.</title>
        <authorList>
            <person name="Cai C."/>
            <person name="Leu A.O."/>
            <person name="Xie G.J."/>
            <person name="Guo J."/>
            <person name="Feng Y."/>
            <person name="Zhao J.X."/>
            <person name="Tyson G.W."/>
            <person name="Yuan Z."/>
            <person name="Hu S."/>
        </authorList>
    </citation>
    <scope>NUCLEOTIDE SEQUENCE [LARGE SCALE GENOMIC DNA]</scope>
    <source>
        <strain evidence="5">FeB_12</strain>
    </source>
</reference>
<evidence type="ECO:0000313" key="5">
    <source>
        <dbReference type="EMBL" id="PWB71466.1"/>
    </source>
</evidence>
<dbReference type="InterPro" id="IPR051466">
    <property type="entry name" value="D-amino_acid_metab_enzyme"/>
</dbReference>
<feature type="region of interest" description="Disordered" evidence="3">
    <location>
        <begin position="1"/>
        <end position="28"/>
    </location>
</feature>
<comment type="similarity">
    <text evidence="1">Belongs to the DSD1 family.</text>
</comment>
<proteinExistence type="inferred from homology"/>
<evidence type="ECO:0000313" key="6">
    <source>
        <dbReference type="Proteomes" id="UP000250918"/>
    </source>
</evidence>
<dbReference type="Gene3D" id="2.40.37.20">
    <property type="entry name" value="D-serine dehydratase-like domain"/>
    <property type="match status" value="1"/>
</dbReference>
<dbReference type="Proteomes" id="UP000250918">
    <property type="component" value="Unassembled WGS sequence"/>
</dbReference>
<protein>
    <submittedName>
        <fullName evidence="5">Alanine racemase</fullName>
    </submittedName>
</protein>
<feature type="domain" description="D-serine dehydratase-like" evidence="4">
    <location>
        <begin position="291"/>
        <end position="385"/>
    </location>
</feature>
<sequence>MGSGRWQVDTRTSAGPPPVSSRSGKTLGRATVTHPGCMLFPEIETPALLIEQQVLLHNIEMMQRLADRHGVTLRPHIKTHKSIQIARMQLTPGACGIAVAKLSEAETMVRGGIHNIQIANQVVGASRVKRLLDLARLAQVSCSVDSPENVRELSEAFSTHGRTLSVLVEVDTGLHRCGLSDPEEIGKLCRLIDQCDGLQLAGIMTHAGHAYRASSAEEVAQIGRQEGEAMVNLAESLRREGFHVEQVSVGSTPTALHAAAVFGVTELRVGNYVFNDMIQVSLGVAAEDQCALSVLATVTSLPTNDRVVLDAGSKSLTTELGAHGNQRLTGFGKIIGTSARITRLSEEHGIIEGLDTRLRLGDRVRIIPNHACATVNLYDYAYIVDGESVRQQVPIDARGCVT</sequence>
<comment type="caution">
    <text evidence="5">The sequence shown here is derived from an EMBL/GenBank/DDBJ whole genome shotgun (WGS) entry which is preliminary data.</text>
</comment>
<accession>A0A855X2Y9</accession>
<dbReference type="InterPro" id="IPR026956">
    <property type="entry name" value="D-ser_dehydrat-like_dom"/>
</dbReference>
<dbReference type="Pfam" id="PF01168">
    <property type="entry name" value="Ala_racemase_N"/>
    <property type="match status" value="1"/>
</dbReference>
<dbReference type="InterPro" id="IPR042208">
    <property type="entry name" value="D-ser_dehydrat-like_sf"/>
</dbReference>
<keyword evidence="2" id="KW-0456">Lyase</keyword>
<gene>
    <name evidence="5" type="ORF">C3F09_07810</name>
</gene>
<evidence type="ECO:0000259" key="4">
    <source>
        <dbReference type="SMART" id="SM01119"/>
    </source>
</evidence>